<protein>
    <submittedName>
        <fullName evidence="1">Uncharacterized protein</fullName>
    </submittedName>
</protein>
<dbReference type="Proteomes" id="UP000184016">
    <property type="component" value="Unassembled WGS sequence"/>
</dbReference>
<dbReference type="STRING" id="1830138.SAMN05443507_12617"/>
<accession>A0A1M6W7N8</accession>
<gene>
    <name evidence="1" type="ORF">SAMN05443507_12617</name>
</gene>
<name>A0A1M6W7N8_9BACL</name>
<dbReference type="AlphaFoldDB" id="A0A1M6W7N8"/>
<sequence length="37" mass="4637">MQEKKEPREVGFVEWDDIDDDEEDKYGFFLVVDWRDR</sequence>
<reference evidence="2" key="1">
    <citation type="submission" date="2016-11" db="EMBL/GenBank/DDBJ databases">
        <authorList>
            <person name="Varghese N."/>
            <person name="Submissions S."/>
        </authorList>
    </citation>
    <scope>NUCLEOTIDE SEQUENCE [LARGE SCALE GENOMIC DNA]</scope>
    <source>
        <strain evidence="2">USBA-503</strain>
    </source>
</reference>
<organism evidence="1 2">
    <name type="scientific">Alicyclobacillus tolerans</name>
    <dbReference type="NCBI Taxonomy" id="90970"/>
    <lineage>
        <taxon>Bacteria</taxon>
        <taxon>Bacillati</taxon>
        <taxon>Bacillota</taxon>
        <taxon>Bacilli</taxon>
        <taxon>Bacillales</taxon>
        <taxon>Alicyclobacillaceae</taxon>
        <taxon>Alicyclobacillus</taxon>
    </lineage>
</organism>
<keyword evidence="2" id="KW-1185">Reference proteome</keyword>
<proteinExistence type="predicted"/>
<evidence type="ECO:0000313" key="1">
    <source>
        <dbReference type="EMBL" id="SHK89802.1"/>
    </source>
</evidence>
<dbReference type="EMBL" id="FRAF01000026">
    <property type="protein sequence ID" value="SHK89802.1"/>
    <property type="molecule type" value="Genomic_DNA"/>
</dbReference>
<evidence type="ECO:0000313" key="2">
    <source>
        <dbReference type="Proteomes" id="UP000184016"/>
    </source>
</evidence>